<protein>
    <submittedName>
        <fullName evidence="7">Ski2-like helicase</fullName>
    </submittedName>
</protein>
<evidence type="ECO:0000256" key="2">
    <source>
        <dbReference type="ARBA" id="ARBA00022801"/>
    </source>
</evidence>
<dbReference type="GO" id="GO:0016787">
    <property type="term" value="F:hydrolase activity"/>
    <property type="evidence" value="ECO:0007669"/>
    <property type="project" value="UniProtKB-KW"/>
</dbReference>
<keyword evidence="3 7" id="KW-0347">Helicase</keyword>
<dbReference type="PROSITE" id="PS51192">
    <property type="entry name" value="HELICASE_ATP_BIND_1"/>
    <property type="match status" value="1"/>
</dbReference>
<proteinExistence type="predicted"/>
<dbReference type="GeneID" id="60769764"/>
<evidence type="ECO:0000259" key="6">
    <source>
        <dbReference type="PROSITE" id="PS51194"/>
    </source>
</evidence>
<evidence type="ECO:0000256" key="3">
    <source>
        <dbReference type="ARBA" id="ARBA00022806"/>
    </source>
</evidence>
<dbReference type="InterPro" id="IPR001650">
    <property type="entry name" value="Helicase_C-like"/>
</dbReference>
<dbReference type="GO" id="GO:0003676">
    <property type="term" value="F:nucleic acid binding"/>
    <property type="evidence" value="ECO:0007669"/>
    <property type="project" value="InterPro"/>
</dbReference>
<dbReference type="AlphaFoldDB" id="A0A8B4GNY3"/>
<dbReference type="GO" id="GO:0005524">
    <property type="term" value="F:ATP binding"/>
    <property type="evidence" value="ECO:0007669"/>
    <property type="project" value="UniProtKB-KW"/>
</dbReference>
<dbReference type="EMBL" id="LT906482">
    <property type="protein sequence ID" value="SNW08069.1"/>
    <property type="molecule type" value="Genomic_DNA"/>
</dbReference>
<dbReference type="Proteomes" id="UP000215465">
    <property type="component" value="Chromosome 1"/>
</dbReference>
<keyword evidence="2" id="KW-0378">Hydrolase</keyword>
<dbReference type="Pfam" id="PF00271">
    <property type="entry name" value="Helicase_C"/>
    <property type="match status" value="1"/>
</dbReference>
<evidence type="ECO:0000256" key="4">
    <source>
        <dbReference type="ARBA" id="ARBA00022840"/>
    </source>
</evidence>
<dbReference type="InterPro" id="IPR027417">
    <property type="entry name" value="P-loop_NTPase"/>
</dbReference>
<accession>A0A8B4GNY3</accession>
<dbReference type="PROSITE" id="PS51194">
    <property type="entry name" value="HELICASE_CTER"/>
    <property type="match status" value="1"/>
</dbReference>
<dbReference type="SUPFAM" id="SSF52540">
    <property type="entry name" value="P-loop containing nucleoside triphosphate hydrolases"/>
    <property type="match status" value="1"/>
</dbReference>
<dbReference type="KEGG" id="ecor:SAMEA4412678_0870"/>
<evidence type="ECO:0000313" key="8">
    <source>
        <dbReference type="Proteomes" id="UP000215465"/>
    </source>
</evidence>
<dbReference type="PANTHER" id="PTHR47961:SF6">
    <property type="entry name" value="DNA-DIRECTED DNA POLYMERASE"/>
    <property type="match status" value="1"/>
</dbReference>
<keyword evidence="1" id="KW-0547">Nucleotide-binding</keyword>
<dbReference type="GO" id="GO:0004386">
    <property type="term" value="F:helicase activity"/>
    <property type="evidence" value="ECO:0007669"/>
    <property type="project" value="UniProtKB-KW"/>
</dbReference>
<dbReference type="Gene3D" id="3.40.50.300">
    <property type="entry name" value="P-loop containing nucleotide triphosphate hydrolases"/>
    <property type="match status" value="2"/>
</dbReference>
<dbReference type="InterPro" id="IPR011545">
    <property type="entry name" value="DEAD/DEAH_box_helicase_dom"/>
</dbReference>
<dbReference type="SMART" id="SM00490">
    <property type="entry name" value="HELICc"/>
    <property type="match status" value="1"/>
</dbReference>
<feature type="domain" description="Helicase ATP-binding" evidence="5">
    <location>
        <begin position="122"/>
        <end position="253"/>
    </location>
</feature>
<feature type="domain" description="Helicase C-terminal" evidence="6">
    <location>
        <begin position="297"/>
        <end position="485"/>
    </location>
</feature>
<gene>
    <name evidence="7" type="ORF">SAMEA4412678_00870</name>
</gene>
<keyword evidence="4" id="KW-0067">ATP-binding</keyword>
<evidence type="ECO:0000259" key="5">
    <source>
        <dbReference type="PROSITE" id="PS51192"/>
    </source>
</evidence>
<dbReference type="RefSeq" id="WP_003824802.1">
    <property type="nucleotide sequence ID" value="NZ_CP082861.1"/>
</dbReference>
<reference evidence="7 8" key="1">
    <citation type="submission" date="2017-06" db="EMBL/GenBank/DDBJ databases">
        <authorList>
            <consortium name="Pathogen Informatics"/>
        </authorList>
    </citation>
    <scope>NUCLEOTIDE SEQUENCE [LARGE SCALE GENOMIC DNA]</scope>
    <source>
        <strain evidence="7 8">NCTC10596</strain>
    </source>
</reference>
<dbReference type="SMART" id="SM00487">
    <property type="entry name" value="DEXDc"/>
    <property type="match status" value="1"/>
</dbReference>
<dbReference type="Pfam" id="PF00270">
    <property type="entry name" value="DEAD"/>
    <property type="match status" value="1"/>
</dbReference>
<dbReference type="InterPro" id="IPR014001">
    <property type="entry name" value="Helicase_ATP-bd"/>
</dbReference>
<dbReference type="InterPro" id="IPR050474">
    <property type="entry name" value="Hel308_SKI2-like"/>
</dbReference>
<dbReference type="PANTHER" id="PTHR47961">
    <property type="entry name" value="DNA POLYMERASE THETA, PUTATIVE (AFU_ORTHOLOGUE AFUA_1G05260)-RELATED"/>
    <property type="match status" value="1"/>
</dbReference>
<evidence type="ECO:0000313" key="7">
    <source>
        <dbReference type="EMBL" id="SNW08069.1"/>
    </source>
</evidence>
<organism evidence="7 8">
    <name type="scientific">Eikenella corrodens</name>
    <dbReference type="NCBI Taxonomy" id="539"/>
    <lineage>
        <taxon>Bacteria</taxon>
        <taxon>Pseudomonadati</taxon>
        <taxon>Pseudomonadota</taxon>
        <taxon>Betaproteobacteria</taxon>
        <taxon>Neisseriales</taxon>
        <taxon>Neisseriaceae</taxon>
        <taxon>Eikenella</taxon>
    </lineage>
</organism>
<sequence>MILTKNEVEIKLKDSREINPDDAFLVLQSMCFLANKDPEDNEIQQLLLRVLDRKEEFSPFIEVVNGLIRHFGLYPYLDTNTITVKDAIAREIHRPSLLANDDNNQNIEDEGFVFHRVQAEVFQYLMDGENIILSAPTSFGKSALIDSLIESKKFDNIIIIVPTIALIDETRRRISVLKCDHKIITHASQELQSKNIFILTQERAIDFPDLPNFDIFILDEFYKLDPREDSERAMTLNHALYKLHKKSKQFYLLGPNIQNVPEGLPDRLQCKFIRTNYSTVVTELIRVGSNKDPFNDELLSLCNSIQGSTLIFCSSPNKARKITELLANHCTQIGEGLTDAADWVAENYHPDWTLVKGLRKGIGMHHGQIPRAIAHLCVKGFNEGKLPFLVCTSTLIEGVNTKAKNVIIFDNKIANKKFDFFTFNNIRGRSGRMFQHFIGRVYLFNDPPQEKLPLVEIPVFSQEENAEESLLIQLDKTDITERSWNRIQKYYDQDILDISVLRSNSGINPDLQINFANYLIVNRIELSILAWKSTPTYDQLEHLCCLIWKYFLKGKKFHKVSSGRQLAFKINQLRNNEIKEIISNEITQEKEPDEAVENTLSFIRQWAQFHFPRLAMAVCRIQNAVAERLGVAQADYSFFCAQVESLFTDSALVALDEYGLPLPLAEKLENMLNSNGSLDTALKNLSILNFDKLSLTIFEKEMLNDVKKSI</sequence>
<name>A0A8B4GNY3_EIKCO</name>
<evidence type="ECO:0000256" key="1">
    <source>
        <dbReference type="ARBA" id="ARBA00022741"/>
    </source>
</evidence>